<name>T1K704_TETUR</name>
<reference evidence="1" key="2">
    <citation type="submission" date="2015-06" db="UniProtKB">
        <authorList>
            <consortium name="EnsemblMetazoa"/>
        </authorList>
    </citation>
    <scope>IDENTIFICATION</scope>
</reference>
<evidence type="ECO:0000313" key="1">
    <source>
        <dbReference type="EnsemblMetazoa" id="tetur06g02370.1"/>
    </source>
</evidence>
<dbReference type="AlphaFoldDB" id="T1K704"/>
<keyword evidence="2" id="KW-1185">Reference proteome</keyword>
<dbReference type="EnsemblMetazoa" id="tetur06g02370.1">
    <property type="protein sequence ID" value="tetur06g02370.1"/>
    <property type="gene ID" value="tetur06g02370"/>
</dbReference>
<accession>T1K704</accession>
<organism evidence="1 2">
    <name type="scientific">Tetranychus urticae</name>
    <name type="common">Two-spotted spider mite</name>
    <dbReference type="NCBI Taxonomy" id="32264"/>
    <lineage>
        <taxon>Eukaryota</taxon>
        <taxon>Metazoa</taxon>
        <taxon>Ecdysozoa</taxon>
        <taxon>Arthropoda</taxon>
        <taxon>Chelicerata</taxon>
        <taxon>Arachnida</taxon>
        <taxon>Acari</taxon>
        <taxon>Acariformes</taxon>
        <taxon>Trombidiformes</taxon>
        <taxon>Prostigmata</taxon>
        <taxon>Eleutherengona</taxon>
        <taxon>Raphignathae</taxon>
        <taxon>Tetranychoidea</taxon>
        <taxon>Tetranychidae</taxon>
        <taxon>Tetranychus</taxon>
    </lineage>
</organism>
<protein>
    <recommendedName>
        <fullName evidence="3">F-box domain-containing protein</fullName>
    </recommendedName>
</protein>
<evidence type="ECO:0008006" key="3">
    <source>
        <dbReference type="Google" id="ProtNLM"/>
    </source>
</evidence>
<dbReference type="SUPFAM" id="SSF52047">
    <property type="entry name" value="RNI-like"/>
    <property type="match status" value="1"/>
</dbReference>
<evidence type="ECO:0000313" key="2">
    <source>
        <dbReference type="Proteomes" id="UP000015104"/>
    </source>
</evidence>
<proteinExistence type="predicted"/>
<dbReference type="HOGENOM" id="CLU_029073_1_0_1"/>
<reference evidence="2" key="1">
    <citation type="submission" date="2011-08" db="EMBL/GenBank/DDBJ databases">
        <authorList>
            <person name="Rombauts S."/>
        </authorList>
    </citation>
    <scope>NUCLEOTIDE SEQUENCE</scope>
    <source>
        <strain evidence="2">London</strain>
    </source>
</reference>
<dbReference type="Gene3D" id="3.80.10.10">
    <property type="entry name" value="Ribonuclease Inhibitor"/>
    <property type="match status" value="1"/>
</dbReference>
<dbReference type="Proteomes" id="UP000015104">
    <property type="component" value="Unassembled WGS sequence"/>
</dbReference>
<dbReference type="EMBL" id="CAEY01001798">
    <property type="status" value="NOT_ANNOTATED_CDS"/>
    <property type="molecule type" value="Genomic_DNA"/>
</dbReference>
<sequence>MPFLICQSKDCYKLRLWSTDSDFYDYFANDVQGPTLKQLFISDSNVSKFASYAKYFPNLRRLHIQDFPLYPFEDKLYTGPVLEKLEILEICFHAQAEVLDHYHGFSLADHCPILKSAFHFIQTGEQFFVNTGIKNHFLKDLIIEFYPNLKHLAIRKGKSISDEIIPELLGLLPRIILIDIRNSKIITQKSTDYIDWYCRQHNRSISFYYKNRPKISKKWPHLSTKRVFIGRGFDFMKYCFLRRLNELPPLLDPEESITSIEMLPTCLDYIAKIDVKNLHLRKLLLMDRLHRVPDFHRCNHVDPKRLLK</sequence>
<dbReference type="InterPro" id="IPR032675">
    <property type="entry name" value="LRR_dom_sf"/>
</dbReference>